<evidence type="ECO:0000313" key="2">
    <source>
        <dbReference type="EMBL" id="SDR72426.1"/>
    </source>
</evidence>
<keyword evidence="1" id="KW-0732">Signal</keyword>
<feature type="chain" id="PRO_5009253325" evidence="1">
    <location>
        <begin position="19"/>
        <end position="108"/>
    </location>
</feature>
<reference evidence="2 3" key="1">
    <citation type="submission" date="2016-10" db="EMBL/GenBank/DDBJ databases">
        <authorList>
            <person name="Varghese N."/>
            <person name="Submissions S."/>
        </authorList>
    </citation>
    <scope>NUCLEOTIDE SEQUENCE [LARGE SCALE GENOMIC DNA]</scope>
    <source>
        <strain evidence="2 3">Mar_2010_102</strain>
    </source>
</reference>
<evidence type="ECO:0000256" key="1">
    <source>
        <dbReference type="SAM" id="SignalP"/>
    </source>
</evidence>
<accession>A0A1H1LD45</accession>
<sequence>MKNIITILILVFTVSMSANNLSVNESNFSYEEISSAQDIHPELIKMLKSGEIQTLKITYNEDFSCTLSAEVSYKGAALTLSITADTCEEAGAGLAQATRGFIDEVNAE</sequence>
<organism evidence="2 3">
    <name type="scientific">Christiangramia echinicola</name>
    <dbReference type="NCBI Taxonomy" id="279359"/>
    <lineage>
        <taxon>Bacteria</taxon>
        <taxon>Pseudomonadati</taxon>
        <taxon>Bacteroidota</taxon>
        <taxon>Flavobacteriia</taxon>
        <taxon>Flavobacteriales</taxon>
        <taxon>Flavobacteriaceae</taxon>
        <taxon>Christiangramia</taxon>
    </lineage>
</organism>
<dbReference type="Proteomes" id="UP000198858">
    <property type="component" value="Chromosome I"/>
</dbReference>
<evidence type="ECO:0000313" key="3">
    <source>
        <dbReference type="Proteomes" id="UP000198858"/>
    </source>
</evidence>
<dbReference type="RefSeq" id="WP_157717365.1">
    <property type="nucleotide sequence ID" value="NZ_LT629745.1"/>
</dbReference>
<name>A0A1H1LD45_9FLAO</name>
<dbReference type="EMBL" id="LT629745">
    <property type="protein sequence ID" value="SDR72426.1"/>
    <property type="molecule type" value="Genomic_DNA"/>
</dbReference>
<dbReference type="STRING" id="1250231.SAMN04488552_0717"/>
<feature type="signal peptide" evidence="1">
    <location>
        <begin position="1"/>
        <end position="18"/>
    </location>
</feature>
<keyword evidence="3" id="KW-1185">Reference proteome</keyword>
<proteinExistence type="predicted"/>
<dbReference type="AlphaFoldDB" id="A0A1H1LD45"/>
<protein>
    <submittedName>
        <fullName evidence="2">Uncharacterized protein</fullName>
    </submittedName>
</protein>
<gene>
    <name evidence="2" type="ORF">SAMN04488552_0717</name>
</gene>